<dbReference type="EMBL" id="NKXS01009548">
    <property type="protein sequence ID" value="PIM97513.1"/>
    <property type="molecule type" value="Genomic_DNA"/>
</dbReference>
<reference evidence="3" key="1">
    <citation type="journal article" date="2018" name="Gigascience">
        <title>Genome assembly of the Pink Ipe (Handroanthus impetiginosus, Bignoniaceae), a highly valued, ecologically keystone Neotropical timber forest tree.</title>
        <authorList>
            <person name="Silva-Junior O.B."/>
            <person name="Grattapaglia D."/>
            <person name="Novaes E."/>
            <person name="Collevatti R.G."/>
        </authorList>
    </citation>
    <scope>NUCLEOTIDE SEQUENCE [LARGE SCALE GENOMIC DNA]</scope>
    <source>
        <strain evidence="3">cv. UFG-1</strain>
    </source>
</reference>
<sequence>MRALLRTLTQLSINADSKPIQVHNLSRFLAFQKPYSTQDGNGNKEPDWAAHFGEADSTGNDPLGWDAGASSWSTGLTKEHFDGEVIGQQVSSEPGQSQRGAGGSGESPRGRGYSDARWTDQEMTKMRELEAANRRAKAFVDTWDDKMNEITVLMNQVREPGARGSYLKDSEKAEMYRKHKENPEVYTVERLAKEYRVMRQRVHAILWLKELEEEEEKKLGHPLDDTVELLLDALPEFFISHDREFHVASLPYKPDFKVMPEGWDGTTRDPDEVHYEISMKEDEMLYQEFVQRMNFNKMKMAKKVKCHKYSRRRPSEGWNFMVEKLGPRGKRGNGGGFKFISEADGSSRPLNELEKMFVKRETPRRRRRILP</sequence>
<proteinExistence type="predicted"/>
<dbReference type="STRING" id="429701.A0A2G9FWT8"/>
<evidence type="ECO:0000313" key="2">
    <source>
        <dbReference type="EMBL" id="PIM97513.1"/>
    </source>
</evidence>
<accession>A0A2G9FWT8</accession>
<evidence type="ECO:0008006" key="4">
    <source>
        <dbReference type="Google" id="ProtNLM"/>
    </source>
</evidence>
<name>A0A2G9FWT8_9LAMI</name>
<dbReference type="OrthoDB" id="1919613at2759"/>
<comment type="caution">
    <text evidence="2">The sequence shown here is derived from an EMBL/GenBank/DDBJ whole genome shotgun (WGS) entry which is preliminary data.</text>
</comment>
<organism evidence="2 3">
    <name type="scientific">Handroanthus impetiginosus</name>
    <dbReference type="NCBI Taxonomy" id="429701"/>
    <lineage>
        <taxon>Eukaryota</taxon>
        <taxon>Viridiplantae</taxon>
        <taxon>Streptophyta</taxon>
        <taxon>Embryophyta</taxon>
        <taxon>Tracheophyta</taxon>
        <taxon>Spermatophyta</taxon>
        <taxon>Magnoliopsida</taxon>
        <taxon>eudicotyledons</taxon>
        <taxon>Gunneridae</taxon>
        <taxon>Pentapetalae</taxon>
        <taxon>asterids</taxon>
        <taxon>lamiids</taxon>
        <taxon>Lamiales</taxon>
        <taxon>Bignoniaceae</taxon>
        <taxon>Crescentiina</taxon>
        <taxon>Tabebuia alliance</taxon>
        <taxon>Handroanthus</taxon>
    </lineage>
</organism>
<keyword evidence="3" id="KW-1185">Reference proteome</keyword>
<evidence type="ECO:0000256" key="1">
    <source>
        <dbReference type="SAM" id="MobiDB-lite"/>
    </source>
</evidence>
<protein>
    <recommendedName>
        <fullName evidence="4">Ribosomal protein S35, mitochondrial</fullName>
    </recommendedName>
</protein>
<dbReference type="InterPro" id="IPR052851">
    <property type="entry name" value="GCD1_mitochondrial"/>
</dbReference>
<dbReference type="Proteomes" id="UP000231279">
    <property type="component" value="Unassembled WGS sequence"/>
</dbReference>
<dbReference type="PANTHER" id="PTHR35476:SF3">
    <property type="entry name" value="SMALL RIBOSOMAL SUBUNIT PROTEIN MS75"/>
    <property type="match status" value="1"/>
</dbReference>
<evidence type="ECO:0000313" key="3">
    <source>
        <dbReference type="Proteomes" id="UP000231279"/>
    </source>
</evidence>
<dbReference type="AlphaFoldDB" id="A0A2G9FWT8"/>
<feature type="region of interest" description="Disordered" evidence="1">
    <location>
        <begin position="89"/>
        <end position="117"/>
    </location>
</feature>
<feature type="compositionally biased region" description="Basic and acidic residues" evidence="1">
    <location>
        <begin position="108"/>
        <end position="117"/>
    </location>
</feature>
<dbReference type="PANTHER" id="PTHR35476">
    <property type="entry name" value="MUCIN-LIKE PROTEIN"/>
    <property type="match status" value="1"/>
</dbReference>
<gene>
    <name evidence="2" type="ORF">CDL12_30015</name>
</gene>
<dbReference type="Pfam" id="PF12298">
    <property type="entry name" value="Bot1p"/>
    <property type="match status" value="1"/>
</dbReference>
<feature type="compositionally biased region" description="Polar residues" evidence="1">
    <location>
        <begin position="89"/>
        <end position="99"/>
    </location>
</feature>